<gene>
    <name evidence="2" type="ORF">METZ01_LOCUS501602</name>
</gene>
<sequence length="234" mass="25628">FLKQVDVPVEQSVPVLTTRDILTTDMRGTIGGDIMDHDFQVEYTQTWSGGIQAELLTSTVFEVFYMGSYTIGADNSTIHNVPEPGPGPLASRRNIQELSGIRAIRFDGRSIYHAVTFKAARRFRDSLSFDVAYTLSRSRDDASSPGATVSEANVPQDVRNIFPSENALSSFDRRHQFVGSGSYALPFLSDSARWIKAVFGNWSVNGIMTLQSGAPFTVNVIEDLANIGAGPAQR</sequence>
<feature type="non-terminal residue" evidence="2">
    <location>
        <position position="1"/>
    </location>
</feature>
<feature type="domain" description="TonB-dependent transporter Oar-like beta-barrel" evidence="1">
    <location>
        <begin position="30"/>
        <end position="232"/>
    </location>
</feature>
<evidence type="ECO:0000313" key="2">
    <source>
        <dbReference type="EMBL" id="SVE48748.1"/>
    </source>
</evidence>
<protein>
    <recommendedName>
        <fullName evidence="1">TonB-dependent transporter Oar-like beta-barrel domain-containing protein</fullName>
    </recommendedName>
</protein>
<feature type="non-terminal residue" evidence="2">
    <location>
        <position position="234"/>
    </location>
</feature>
<evidence type="ECO:0000259" key="1">
    <source>
        <dbReference type="Pfam" id="PF25183"/>
    </source>
</evidence>
<dbReference type="InterPro" id="IPR057601">
    <property type="entry name" value="Oar-like_b-barrel"/>
</dbReference>
<dbReference type="EMBL" id="UINC01220716">
    <property type="protein sequence ID" value="SVE48748.1"/>
    <property type="molecule type" value="Genomic_DNA"/>
</dbReference>
<organism evidence="2">
    <name type="scientific">marine metagenome</name>
    <dbReference type="NCBI Taxonomy" id="408172"/>
    <lineage>
        <taxon>unclassified sequences</taxon>
        <taxon>metagenomes</taxon>
        <taxon>ecological metagenomes</taxon>
    </lineage>
</organism>
<accession>A0A383DY23</accession>
<name>A0A383DY23_9ZZZZ</name>
<reference evidence="2" key="1">
    <citation type="submission" date="2018-05" db="EMBL/GenBank/DDBJ databases">
        <authorList>
            <person name="Lanie J.A."/>
            <person name="Ng W.-L."/>
            <person name="Kazmierczak K.M."/>
            <person name="Andrzejewski T.M."/>
            <person name="Davidsen T.M."/>
            <person name="Wayne K.J."/>
            <person name="Tettelin H."/>
            <person name="Glass J.I."/>
            <person name="Rusch D."/>
            <person name="Podicherti R."/>
            <person name="Tsui H.-C.T."/>
            <person name="Winkler M.E."/>
        </authorList>
    </citation>
    <scope>NUCLEOTIDE SEQUENCE</scope>
</reference>
<dbReference type="Pfam" id="PF25183">
    <property type="entry name" value="OMP_b-brl_4"/>
    <property type="match status" value="1"/>
</dbReference>
<proteinExistence type="predicted"/>
<dbReference type="AlphaFoldDB" id="A0A383DY23"/>